<protein>
    <submittedName>
        <fullName evidence="1">Uncharacterized protein</fullName>
    </submittedName>
</protein>
<dbReference type="AlphaFoldDB" id="A0A9N7UWT4"/>
<gene>
    <name evidence="1" type="ORF">PLEPLA_LOCUS27517</name>
</gene>
<keyword evidence="2" id="KW-1185">Reference proteome</keyword>
<dbReference type="EMBL" id="CADEAL010002328">
    <property type="protein sequence ID" value="CAB1439746.1"/>
    <property type="molecule type" value="Genomic_DNA"/>
</dbReference>
<sequence length="106" mass="11572">MWECAGTNGMSSCSLTALPLPTLRDSCLAGVFAAAVHGVREDRPQKDGRFCKMIPKTEALKSVWCKDGKFGNPRSDGCGWRRRHTTCSQHTAKSSLEGNAICFFSC</sequence>
<dbReference type="Proteomes" id="UP001153269">
    <property type="component" value="Unassembled WGS sequence"/>
</dbReference>
<evidence type="ECO:0000313" key="1">
    <source>
        <dbReference type="EMBL" id="CAB1439746.1"/>
    </source>
</evidence>
<evidence type="ECO:0000313" key="2">
    <source>
        <dbReference type="Proteomes" id="UP001153269"/>
    </source>
</evidence>
<organism evidence="1 2">
    <name type="scientific">Pleuronectes platessa</name>
    <name type="common">European plaice</name>
    <dbReference type="NCBI Taxonomy" id="8262"/>
    <lineage>
        <taxon>Eukaryota</taxon>
        <taxon>Metazoa</taxon>
        <taxon>Chordata</taxon>
        <taxon>Craniata</taxon>
        <taxon>Vertebrata</taxon>
        <taxon>Euteleostomi</taxon>
        <taxon>Actinopterygii</taxon>
        <taxon>Neopterygii</taxon>
        <taxon>Teleostei</taxon>
        <taxon>Neoteleostei</taxon>
        <taxon>Acanthomorphata</taxon>
        <taxon>Carangaria</taxon>
        <taxon>Pleuronectiformes</taxon>
        <taxon>Pleuronectoidei</taxon>
        <taxon>Pleuronectidae</taxon>
        <taxon>Pleuronectes</taxon>
    </lineage>
</organism>
<comment type="caution">
    <text evidence="1">The sequence shown here is derived from an EMBL/GenBank/DDBJ whole genome shotgun (WGS) entry which is preliminary data.</text>
</comment>
<accession>A0A9N7UWT4</accession>
<proteinExistence type="predicted"/>
<name>A0A9N7UWT4_PLEPL</name>
<reference evidence="1" key="1">
    <citation type="submission" date="2020-03" db="EMBL/GenBank/DDBJ databases">
        <authorList>
            <person name="Weist P."/>
        </authorList>
    </citation>
    <scope>NUCLEOTIDE SEQUENCE</scope>
</reference>